<feature type="transmembrane region" description="Helical" evidence="1">
    <location>
        <begin position="110"/>
        <end position="128"/>
    </location>
</feature>
<evidence type="ECO:0000313" key="3">
    <source>
        <dbReference type="EMBL" id="SDC22292.1"/>
    </source>
</evidence>
<dbReference type="GO" id="GO:0042392">
    <property type="term" value="F:sphingosine-1-phosphate phosphatase activity"/>
    <property type="evidence" value="ECO:0007669"/>
    <property type="project" value="TreeGrafter"/>
</dbReference>
<dbReference type="AlphaFoldDB" id="A0A1G6JU65"/>
<dbReference type="PANTHER" id="PTHR14969">
    <property type="entry name" value="SPHINGOSINE-1-PHOSPHATE PHOSPHOHYDROLASE"/>
    <property type="match status" value="1"/>
</dbReference>
<feature type="transmembrane region" description="Helical" evidence="1">
    <location>
        <begin position="199"/>
        <end position="216"/>
    </location>
</feature>
<gene>
    <name evidence="3" type="ORF">SAMN04487779_1001280</name>
</gene>
<name>A0A1G6JU65_9PROT</name>
<feature type="transmembrane region" description="Helical" evidence="1">
    <location>
        <begin position="61"/>
        <end position="79"/>
    </location>
</feature>
<feature type="domain" description="Phosphatidic acid phosphatase type 2/haloperoxidase" evidence="2">
    <location>
        <begin position="64"/>
        <end position="177"/>
    </location>
</feature>
<protein>
    <submittedName>
        <fullName evidence="3">Undecaprenyl-diphosphatase</fullName>
    </submittedName>
</protein>
<dbReference type="SMART" id="SM00014">
    <property type="entry name" value="acidPPc"/>
    <property type="match status" value="1"/>
</dbReference>
<dbReference type="PANTHER" id="PTHR14969:SF13">
    <property type="entry name" value="AT30094P"/>
    <property type="match status" value="1"/>
</dbReference>
<proteinExistence type="predicted"/>
<dbReference type="Proteomes" id="UP000198925">
    <property type="component" value="Unassembled WGS sequence"/>
</dbReference>
<dbReference type="GO" id="GO:0006351">
    <property type="term" value="P:DNA-templated transcription"/>
    <property type="evidence" value="ECO:0007669"/>
    <property type="project" value="InterPro"/>
</dbReference>
<dbReference type="STRING" id="938405.SAMN02927895_00465"/>
<keyword evidence="1" id="KW-0812">Transmembrane</keyword>
<dbReference type="InterPro" id="IPR036938">
    <property type="entry name" value="PAP2/HPO_sf"/>
</dbReference>
<keyword evidence="1" id="KW-0472">Membrane</keyword>
<dbReference type="OrthoDB" id="9801622at2"/>
<dbReference type="InterPro" id="IPR020708">
    <property type="entry name" value="DNA-dir_RNA_polK_14-18kDa_CS"/>
</dbReference>
<dbReference type="Pfam" id="PF01569">
    <property type="entry name" value="PAP2"/>
    <property type="match status" value="1"/>
</dbReference>
<evidence type="ECO:0000259" key="2">
    <source>
        <dbReference type="SMART" id="SM00014"/>
    </source>
</evidence>
<keyword evidence="1" id="KW-1133">Transmembrane helix</keyword>
<dbReference type="GO" id="GO:0003677">
    <property type="term" value="F:DNA binding"/>
    <property type="evidence" value="ECO:0007669"/>
    <property type="project" value="InterPro"/>
</dbReference>
<dbReference type="RefSeq" id="WP_090560598.1">
    <property type="nucleotide sequence ID" value="NZ_FMXZ01000001.1"/>
</dbReference>
<dbReference type="SUPFAM" id="SSF48317">
    <property type="entry name" value="Acid phosphatase/Vanadium-dependent haloperoxidase"/>
    <property type="match status" value="1"/>
</dbReference>
<organism evidence="3 4">
    <name type="scientific">Belnapia rosea</name>
    <dbReference type="NCBI Taxonomy" id="938405"/>
    <lineage>
        <taxon>Bacteria</taxon>
        <taxon>Pseudomonadati</taxon>
        <taxon>Pseudomonadota</taxon>
        <taxon>Alphaproteobacteria</taxon>
        <taxon>Acetobacterales</taxon>
        <taxon>Roseomonadaceae</taxon>
        <taxon>Belnapia</taxon>
    </lineage>
</organism>
<dbReference type="PROSITE" id="PS01111">
    <property type="entry name" value="RNA_POL_K_14KD"/>
    <property type="match status" value="1"/>
</dbReference>
<dbReference type="Gene3D" id="1.20.144.10">
    <property type="entry name" value="Phosphatidic acid phosphatase type 2/haloperoxidase"/>
    <property type="match status" value="1"/>
</dbReference>
<keyword evidence="4" id="KW-1185">Reference proteome</keyword>
<reference evidence="3 4" key="1">
    <citation type="submission" date="2016-10" db="EMBL/GenBank/DDBJ databases">
        <authorList>
            <person name="de Groot N.N."/>
        </authorList>
    </citation>
    <scope>NUCLEOTIDE SEQUENCE [LARGE SCALE GENOMIC DNA]</scope>
    <source>
        <strain evidence="3 4">CPCC 100156</strain>
    </source>
</reference>
<dbReference type="GO" id="GO:0003899">
    <property type="term" value="F:DNA-directed RNA polymerase activity"/>
    <property type="evidence" value="ECO:0007669"/>
    <property type="project" value="InterPro"/>
</dbReference>
<evidence type="ECO:0000256" key="1">
    <source>
        <dbReference type="SAM" id="Phobius"/>
    </source>
</evidence>
<feature type="transmembrane region" description="Helical" evidence="1">
    <location>
        <begin position="135"/>
        <end position="153"/>
    </location>
</feature>
<dbReference type="InterPro" id="IPR000326">
    <property type="entry name" value="PAP2/HPO"/>
</dbReference>
<feature type="transmembrane region" description="Helical" evidence="1">
    <location>
        <begin position="159"/>
        <end position="179"/>
    </location>
</feature>
<dbReference type="EMBL" id="FMZX01000001">
    <property type="protein sequence ID" value="SDC22292.1"/>
    <property type="molecule type" value="Genomic_DNA"/>
</dbReference>
<sequence length="259" mass="28746">MLEQLDLWVTRSVNEFAGHSAFFDKLITQIFFYHTVKALPIVAVFFSLWLSSWRGEAGKRLFLQGTIGAFTAMVISRLIQNNAPNKPRPMYALDDFTMPIDQPRDVFQDWSSFPSDTAAVVFALSFAVWRADRRVGLACFAWSVVIVCFPRLYGGIHYFSDLVAGAAIGMAATAAVIHWRGLSDLVHRLATGLERRHRLAFGIAMLMLAFQFATMFEEARIIGRRAHQAMTMAMGVEAKPASPALVAAGEGTEALPPTR</sequence>
<evidence type="ECO:0000313" key="4">
    <source>
        <dbReference type="Proteomes" id="UP000198925"/>
    </source>
</evidence>
<feature type="transmembrane region" description="Helical" evidence="1">
    <location>
        <begin position="30"/>
        <end position="49"/>
    </location>
</feature>
<accession>A0A1G6JU65</accession>